<proteinExistence type="predicted"/>
<feature type="compositionally biased region" description="Low complexity" evidence="1">
    <location>
        <begin position="44"/>
        <end position="58"/>
    </location>
</feature>
<dbReference type="EMBL" id="CP141059">
    <property type="protein sequence ID" value="WQQ28244.1"/>
    <property type="molecule type" value="Genomic_DNA"/>
</dbReference>
<dbReference type="Proteomes" id="UP001327225">
    <property type="component" value="Chromosome"/>
</dbReference>
<organism evidence="3 4">
    <name type="scientific">Nocardioides bizhenqiangii</name>
    <dbReference type="NCBI Taxonomy" id="3095076"/>
    <lineage>
        <taxon>Bacteria</taxon>
        <taxon>Bacillati</taxon>
        <taxon>Actinomycetota</taxon>
        <taxon>Actinomycetes</taxon>
        <taxon>Propionibacteriales</taxon>
        <taxon>Nocardioidaceae</taxon>
        <taxon>Nocardioides</taxon>
    </lineage>
</organism>
<evidence type="ECO:0008006" key="5">
    <source>
        <dbReference type="Google" id="ProtNLM"/>
    </source>
</evidence>
<feature type="region of interest" description="Disordered" evidence="1">
    <location>
        <begin position="32"/>
        <end position="58"/>
    </location>
</feature>
<feature type="signal peptide" evidence="2">
    <location>
        <begin position="1"/>
        <end position="21"/>
    </location>
</feature>
<evidence type="ECO:0000313" key="3">
    <source>
        <dbReference type="EMBL" id="WQQ28244.1"/>
    </source>
</evidence>
<dbReference type="RefSeq" id="WP_322938373.1">
    <property type="nucleotide sequence ID" value="NZ_CP141059.1"/>
</dbReference>
<keyword evidence="4" id="KW-1185">Reference proteome</keyword>
<gene>
    <name evidence="3" type="ORF">SHK19_08415</name>
</gene>
<evidence type="ECO:0000256" key="2">
    <source>
        <dbReference type="SAM" id="SignalP"/>
    </source>
</evidence>
<accession>A0ABZ0ZWN5</accession>
<protein>
    <recommendedName>
        <fullName evidence="5">Secreted protein</fullName>
    </recommendedName>
</protein>
<keyword evidence="2" id="KW-0732">Signal</keyword>
<feature type="region of interest" description="Disordered" evidence="1">
    <location>
        <begin position="216"/>
        <end position="247"/>
    </location>
</feature>
<feature type="chain" id="PRO_5046723938" description="Secreted protein" evidence="2">
    <location>
        <begin position="22"/>
        <end position="247"/>
    </location>
</feature>
<feature type="compositionally biased region" description="Basic and acidic residues" evidence="1">
    <location>
        <begin position="222"/>
        <end position="239"/>
    </location>
</feature>
<evidence type="ECO:0000313" key="4">
    <source>
        <dbReference type="Proteomes" id="UP001327225"/>
    </source>
</evidence>
<name>A0ABZ0ZWN5_9ACTN</name>
<sequence>MTPGRPLVSRAAAAVAGGVLAAGLLAACGGSADGDGNEEDEPAADSSATGTTSAAPTDYLPVPEGVVLTEPGAALGFGDEATIAWRPRQDDAVVALDLTVDRIDRTTFDESFEGWVVTPEMRGQVPYFVRATATNVGEQAVGRLLVPLYGFSAAESMYEPLDFREETFEPCPGGSLPETLKPSRSVDLCFVYMLPEDQELASAAFGPVGDVPPITWSGEITEIEKPEKKKDKKGNRDDQGDQGDQGG</sequence>
<evidence type="ECO:0000256" key="1">
    <source>
        <dbReference type="SAM" id="MobiDB-lite"/>
    </source>
</evidence>
<dbReference type="PROSITE" id="PS51257">
    <property type="entry name" value="PROKAR_LIPOPROTEIN"/>
    <property type="match status" value="1"/>
</dbReference>
<reference evidence="4" key="1">
    <citation type="submission" date="2023-12" db="EMBL/GenBank/DDBJ databases">
        <title>Novel species in genus Nocardioides.</title>
        <authorList>
            <person name="Zhou H."/>
        </authorList>
    </citation>
    <scope>NUCLEOTIDE SEQUENCE [LARGE SCALE GENOMIC DNA]</scope>
    <source>
        <strain evidence="4">HM61</strain>
    </source>
</reference>